<dbReference type="EMBL" id="QJJX01000002">
    <property type="protein sequence ID" value="PXX24462.1"/>
    <property type="molecule type" value="Genomic_DNA"/>
</dbReference>
<dbReference type="Pfam" id="PF12669">
    <property type="entry name" value="FeoB_associated"/>
    <property type="match status" value="1"/>
</dbReference>
<proteinExistence type="predicted"/>
<evidence type="ECO:0000313" key="4">
    <source>
        <dbReference type="Proteomes" id="UP000248314"/>
    </source>
</evidence>
<organism evidence="3 4">
    <name type="scientific">Hoylesella shahii DSM 15611 = JCM 12083</name>
    <dbReference type="NCBI Taxonomy" id="1122991"/>
    <lineage>
        <taxon>Bacteria</taxon>
        <taxon>Pseudomonadati</taxon>
        <taxon>Bacteroidota</taxon>
        <taxon>Bacteroidia</taxon>
        <taxon>Bacteroidales</taxon>
        <taxon>Prevotellaceae</taxon>
        <taxon>Hoylesella</taxon>
    </lineage>
</organism>
<accession>A0A318I1K9</accession>
<keyword evidence="2" id="KW-0812">Transmembrane</keyword>
<protein>
    <submittedName>
        <fullName evidence="3">Attachment p12 family protein</fullName>
    </submittedName>
</protein>
<keyword evidence="2" id="KW-1133">Transmembrane helix</keyword>
<keyword evidence="2" id="KW-0472">Membrane</keyword>
<evidence type="ECO:0000256" key="2">
    <source>
        <dbReference type="SAM" id="Phobius"/>
    </source>
</evidence>
<keyword evidence="4" id="KW-1185">Reference proteome</keyword>
<evidence type="ECO:0000313" key="3">
    <source>
        <dbReference type="EMBL" id="PXX24462.1"/>
    </source>
</evidence>
<dbReference type="Proteomes" id="UP000248314">
    <property type="component" value="Unassembled WGS sequence"/>
</dbReference>
<evidence type="ECO:0000256" key="1">
    <source>
        <dbReference type="SAM" id="MobiDB-lite"/>
    </source>
</evidence>
<dbReference type="OrthoDB" id="1079195at2"/>
<dbReference type="AlphaFoldDB" id="A0A318I1K9"/>
<sequence>MTTQYIIIAAIIAIAVGYVAYKIYETFSNTNSSCGGCKGCSMNPQQQKNEPISNKKPSCSHKM</sequence>
<feature type="compositionally biased region" description="Polar residues" evidence="1">
    <location>
        <begin position="42"/>
        <end position="57"/>
    </location>
</feature>
<comment type="caution">
    <text evidence="3">The sequence shown here is derived from an EMBL/GenBank/DDBJ whole genome shotgun (WGS) entry which is preliminary data.</text>
</comment>
<feature type="transmembrane region" description="Helical" evidence="2">
    <location>
        <begin position="6"/>
        <end position="24"/>
    </location>
</feature>
<gene>
    <name evidence="3" type="ORF">EJ73_00268</name>
</gene>
<dbReference type="RefSeq" id="WP_025815145.1">
    <property type="nucleotide sequence ID" value="NZ_BAIZ01000001.1"/>
</dbReference>
<feature type="region of interest" description="Disordered" evidence="1">
    <location>
        <begin position="42"/>
        <end position="63"/>
    </location>
</feature>
<reference evidence="3 4" key="1">
    <citation type="submission" date="2018-05" db="EMBL/GenBank/DDBJ databases">
        <title>Genomic Encyclopedia of Type Strains, Phase I: the one thousand microbial genomes (KMG-I) project.</title>
        <authorList>
            <person name="Kyrpides N."/>
        </authorList>
    </citation>
    <scope>NUCLEOTIDE SEQUENCE [LARGE SCALE GENOMIC DNA]</scope>
    <source>
        <strain evidence="3 4">DSM 15611</strain>
    </source>
</reference>
<name>A0A318I1K9_9BACT</name>